<evidence type="ECO:0000313" key="3">
    <source>
        <dbReference type="Proteomes" id="UP000290624"/>
    </source>
</evidence>
<dbReference type="Proteomes" id="UP000290624">
    <property type="component" value="Unassembled WGS sequence"/>
</dbReference>
<keyword evidence="3" id="KW-1185">Reference proteome</keyword>
<feature type="domain" description="Serine aminopeptidase S33" evidence="1">
    <location>
        <begin position="27"/>
        <end position="292"/>
    </location>
</feature>
<dbReference type="PANTHER" id="PTHR11614">
    <property type="entry name" value="PHOSPHOLIPASE-RELATED"/>
    <property type="match status" value="1"/>
</dbReference>
<dbReference type="Pfam" id="PF12146">
    <property type="entry name" value="Hydrolase_4"/>
    <property type="match status" value="1"/>
</dbReference>
<keyword evidence="2" id="KW-0378">Hydrolase</keyword>
<dbReference type="InterPro" id="IPR029058">
    <property type="entry name" value="AB_hydrolase_fold"/>
</dbReference>
<dbReference type="SUPFAM" id="SSF53474">
    <property type="entry name" value="alpha/beta-Hydrolases"/>
    <property type="match status" value="1"/>
</dbReference>
<proteinExistence type="predicted"/>
<evidence type="ECO:0000313" key="2">
    <source>
        <dbReference type="EMBL" id="RXW33696.1"/>
    </source>
</evidence>
<gene>
    <name evidence="2" type="ORF">C1706_01520</name>
</gene>
<comment type="caution">
    <text evidence="2">The sequence shown here is derived from an EMBL/GenBank/DDBJ whole genome shotgun (WGS) entry which is preliminary data.</text>
</comment>
<evidence type="ECO:0000259" key="1">
    <source>
        <dbReference type="Pfam" id="PF12146"/>
    </source>
</evidence>
<dbReference type="InterPro" id="IPR022742">
    <property type="entry name" value="Hydrolase_4"/>
</dbReference>
<reference evidence="2 3" key="1">
    <citation type="submission" date="2018-01" db="EMBL/GenBank/DDBJ databases">
        <title>Lactibacter flavus gen. nov., sp. nov., a novel bacterium of the family Propionibacteriaceae isolated from raw milk and dairy products.</title>
        <authorList>
            <person name="Wenning M."/>
            <person name="Breitenwieser F."/>
            <person name="Huptas C."/>
            <person name="von Neubeck M."/>
            <person name="Busse H.-J."/>
            <person name="Scherer S."/>
        </authorList>
    </citation>
    <scope>NUCLEOTIDE SEQUENCE [LARGE SCALE GENOMIC DNA]</scope>
    <source>
        <strain evidence="2 3">VG341</strain>
    </source>
</reference>
<sequence>MALYELEFPSANGRDTIFGWIYAPASTPRGIVQIIHGLGEHSRRYLRLISAFLDAGFVVVADDHAGHGKTAMTSGIWADAGSQADEVVVQDERTLLSLAQERFPGLPVVVFGHSWGSMIARPLAASLGEDLAGLALGGIASQMEGFEHQFDRAALAAEPDREGPAPDAYVGQLFAGFTSRYGEGAGATDWIATDAGVVHDHAIDPLNNFGAPMTTRFLQGFVDLYDTATSDDWYAGLRSDLPVLIVAGDADPVGNFGEGAYHVGNKLVASGHPDVRVRVYPGYRHEVHNEPDIRDDVARELVTFATRVTDPAA</sequence>
<dbReference type="Gene3D" id="3.40.50.1820">
    <property type="entry name" value="alpha/beta hydrolase"/>
    <property type="match status" value="1"/>
</dbReference>
<dbReference type="RefSeq" id="WP_129457663.1">
    <property type="nucleotide sequence ID" value="NZ_PPCV01000001.1"/>
</dbReference>
<dbReference type="InterPro" id="IPR051044">
    <property type="entry name" value="MAG_DAG_Lipase"/>
</dbReference>
<dbReference type="AlphaFoldDB" id="A0A4Q2ELK4"/>
<dbReference type="EMBL" id="PPCV01000001">
    <property type="protein sequence ID" value="RXW33696.1"/>
    <property type="molecule type" value="Genomic_DNA"/>
</dbReference>
<dbReference type="OrthoDB" id="9806902at2"/>
<protein>
    <submittedName>
        <fullName evidence="2">Alpha/beta hydrolase</fullName>
    </submittedName>
</protein>
<accession>A0A4Q2ELK4</accession>
<dbReference type="GO" id="GO:0016787">
    <property type="term" value="F:hydrolase activity"/>
    <property type="evidence" value="ECO:0007669"/>
    <property type="project" value="UniProtKB-KW"/>
</dbReference>
<organism evidence="2 3">
    <name type="scientific">Propioniciclava flava</name>
    <dbReference type="NCBI Taxonomy" id="2072026"/>
    <lineage>
        <taxon>Bacteria</taxon>
        <taxon>Bacillati</taxon>
        <taxon>Actinomycetota</taxon>
        <taxon>Actinomycetes</taxon>
        <taxon>Propionibacteriales</taxon>
        <taxon>Propionibacteriaceae</taxon>
        <taxon>Propioniciclava</taxon>
    </lineage>
</organism>
<name>A0A4Q2ELK4_9ACTN</name>